<keyword evidence="1 2" id="KW-0732">Signal</keyword>
<evidence type="ECO:0000313" key="4">
    <source>
        <dbReference type="EMBL" id="MEB4796831.1"/>
    </source>
</evidence>
<dbReference type="InterPro" id="IPR018392">
    <property type="entry name" value="LysM"/>
</dbReference>
<proteinExistence type="predicted"/>
<gene>
    <name evidence="4" type="ORF">P5G65_23285</name>
</gene>
<dbReference type="InterPro" id="IPR036779">
    <property type="entry name" value="LysM_dom_sf"/>
</dbReference>
<protein>
    <submittedName>
        <fullName evidence="4">M23 family metallopeptidase</fullName>
    </submittedName>
</protein>
<accession>A0ABU6DH18</accession>
<dbReference type="InterPro" id="IPR050570">
    <property type="entry name" value="Cell_wall_metabolism_enzyme"/>
</dbReference>
<evidence type="ECO:0000259" key="3">
    <source>
        <dbReference type="PROSITE" id="PS51782"/>
    </source>
</evidence>
<dbReference type="CDD" id="cd12797">
    <property type="entry name" value="M23_peptidase"/>
    <property type="match status" value="1"/>
</dbReference>
<feature type="signal peptide" evidence="2">
    <location>
        <begin position="1"/>
        <end position="23"/>
    </location>
</feature>
<dbReference type="EMBL" id="JAROBY010000041">
    <property type="protein sequence ID" value="MEB4796831.1"/>
    <property type="molecule type" value="Genomic_DNA"/>
</dbReference>
<dbReference type="CDD" id="cd00118">
    <property type="entry name" value="LysM"/>
    <property type="match status" value="2"/>
</dbReference>
<dbReference type="PROSITE" id="PS51782">
    <property type="entry name" value="LYSM"/>
    <property type="match status" value="2"/>
</dbReference>
<dbReference type="InterPro" id="IPR011055">
    <property type="entry name" value="Dup_hybrid_motif"/>
</dbReference>
<organism evidence="4 5">
    <name type="scientific">Paenibacillus chondroitinus</name>
    <dbReference type="NCBI Taxonomy" id="59842"/>
    <lineage>
        <taxon>Bacteria</taxon>
        <taxon>Bacillati</taxon>
        <taxon>Bacillota</taxon>
        <taxon>Bacilli</taxon>
        <taxon>Bacillales</taxon>
        <taxon>Paenibacillaceae</taxon>
        <taxon>Paenibacillus</taxon>
    </lineage>
</organism>
<dbReference type="Gene3D" id="3.10.350.10">
    <property type="entry name" value="LysM domain"/>
    <property type="match status" value="2"/>
</dbReference>
<comment type="caution">
    <text evidence="4">The sequence shown here is derived from an EMBL/GenBank/DDBJ whole genome shotgun (WGS) entry which is preliminary data.</text>
</comment>
<sequence>MKLVAKVAGLTTSFLLFAGTALGATYTVQSGDTLGKIAVKNNVSVVDLMKMNQLNSYMIYPDQILKVSGSQTIYTVQSVDSMWSISQKFNVDLEVLKKANPQIKNFNNIWSGLKVFIPDNLNSNTTNAAKPDKFVDGLFPVVKGNYKTPVLNNYSDNRTWTPSGENNRKHEGVDIIADKGTPIYSAMDGEIINFGWNQFGGWRITVRVDDTTVFYYAHLSKYAEGIGKGSKIKKGQVIGFVGNTGYGPEGTEGQFVSHLHFGIYKTDAPSWYTIDPYSYLKWWESNL</sequence>
<dbReference type="Pfam" id="PF01551">
    <property type="entry name" value="Peptidase_M23"/>
    <property type="match status" value="1"/>
</dbReference>
<evidence type="ECO:0000256" key="1">
    <source>
        <dbReference type="ARBA" id="ARBA00022729"/>
    </source>
</evidence>
<dbReference type="RefSeq" id="WP_164819603.1">
    <property type="nucleotide sequence ID" value="NZ_JAROBY010000041.1"/>
</dbReference>
<name>A0ABU6DH18_9BACL</name>
<dbReference type="PANTHER" id="PTHR21666">
    <property type="entry name" value="PEPTIDASE-RELATED"/>
    <property type="match status" value="1"/>
</dbReference>
<evidence type="ECO:0000256" key="2">
    <source>
        <dbReference type="SAM" id="SignalP"/>
    </source>
</evidence>
<dbReference type="PANTHER" id="PTHR21666:SF289">
    <property type="entry name" value="L-ALA--D-GLU ENDOPEPTIDASE"/>
    <property type="match status" value="1"/>
</dbReference>
<dbReference type="Gene3D" id="2.70.70.10">
    <property type="entry name" value="Glucose Permease (Domain IIA)"/>
    <property type="match status" value="1"/>
</dbReference>
<feature type="domain" description="LysM" evidence="3">
    <location>
        <begin position="24"/>
        <end position="67"/>
    </location>
</feature>
<dbReference type="Pfam" id="PF01476">
    <property type="entry name" value="LysM"/>
    <property type="match status" value="2"/>
</dbReference>
<reference evidence="4 5" key="1">
    <citation type="submission" date="2023-03" db="EMBL/GenBank/DDBJ databases">
        <title>Bacillus Genome Sequencing.</title>
        <authorList>
            <person name="Dunlap C."/>
        </authorList>
    </citation>
    <scope>NUCLEOTIDE SEQUENCE [LARGE SCALE GENOMIC DNA]</scope>
    <source>
        <strain evidence="4 5">NRS-1351</strain>
    </source>
</reference>
<keyword evidence="5" id="KW-1185">Reference proteome</keyword>
<dbReference type="SMART" id="SM00257">
    <property type="entry name" value="LysM"/>
    <property type="match status" value="2"/>
</dbReference>
<dbReference type="SUPFAM" id="SSF51261">
    <property type="entry name" value="Duplicated hybrid motif"/>
    <property type="match status" value="1"/>
</dbReference>
<feature type="domain" description="LysM" evidence="3">
    <location>
        <begin position="72"/>
        <end position="117"/>
    </location>
</feature>
<dbReference type="InterPro" id="IPR016047">
    <property type="entry name" value="M23ase_b-sheet_dom"/>
</dbReference>
<dbReference type="Proteomes" id="UP001355653">
    <property type="component" value="Unassembled WGS sequence"/>
</dbReference>
<feature type="chain" id="PRO_5045136764" evidence="2">
    <location>
        <begin position="24"/>
        <end position="287"/>
    </location>
</feature>
<evidence type="ECO:0000313" key="5">
    <source>
        <dbReference type="Proteomes" id="UP001355653"/>
    </source>
</evidence>